<dbReference type="Pfam" id="PF02754">
    <property type="entry name" value="CCG"/>
    <property type="match status" value="1"/>
</dbReference>
<dbReference type="PROSITE" id="PS51379">
    <property type="entry name" value="4FE4S_FER_2"/>
    <property type="match status" value="1"/>
</dbReference>
<keyword evidence="3" id="KW-0677">Repeat</keyword>
<dbReference type="InterPro" id="IPR017900">
    <property type="entry name" value="4Fe4S_Fe_S_CS"/>
</dbReference>
<feature type="non-terminal residue" evidence="7">
    <location>
        <position position="295"/>
    </location>
</feature>
<evidence type="ECO:0000256" key="4">
    <source>
        <dbReference type="ARBA" id="ARBA00023004"/>
    </source>
</evidence>
<dbReference type="GO" id="GO:0016491">
    <property type="term" value="F:oxidoreductase activity"/>
    <property type="evidence" value="ECO:0007669"/>
    <property type="project" value="UniProtKB-ARBA"/>
</dbReference>
<accession>A0A3B0V9Z6</accession>
<keyword evidence="1" id="KW-0004">4Fe-4S</keyword>
<evidence type="ECO:0000256" key="2">
    <source>
        <dbReference type="ARBA" id="ARBA00022723"/>
    </source>
</evidence>
<proteinExistence type="predicted"/>
<keyword evidence="5" id="KW-0411">Iron-sulfur</keyword>
<evidence type="ECO:0000256" key="5">
    <source>
        <dbReference type="ARBA" id="ARBA00023014"/>
    </source>
</evidence>
<dbReference type="GO" id="GO:0051539">
    <property type="term" value="F:4 iron, 4 sulfur cluster binding"/>
    <property type="evidence" value="ECO:0007669"/>
    <property type="project" value="UniProtKB-KW"/>
</dbReference>
<dbReference type="AlphaFoldDB" id="A0A3B0V9Z6"/>
<keyword evidence="2" id="KW-0479">Metal-binding</keyword>
<dbReference type="PANTHER" id="PTHR32479:SF20">
    <property type="entry name" value="GLYCOLATE OXIDASE IRON-SULFUR SUBUNIT"/>
    <property type="match status" value="1"/>
</dbReference>
<dbReference type="GO" id="GO:0046872">
    <property type="term" value="F:metal ion binding"/>
    <property type="evidence" value="ECO:0007669"/>
    <property type="project" value="UniProtKB-KW"/>
</dbReference>
<name>A0A3B0V9Z6_9ZZZZ</name>
<dbReference type="PANTHER" id="PTHR32479">
    <property type="entry name" value="GLYCOLATE OXIDASE IRON-SULFUR SUBUNIT"/>
    <property type="match status" value="1"/>
</dbReference>
<evidence type="ECO:0000256" key="3">
    <source>
        <dbReference type="ARBA" id="ARBA00022737"/>
    </source>
</evidence>
<feature type="domain" description="4Fe-4S ferredoxin-type" evidence="6">
    <location>
        <begin position="5"/>
        <end position="35"/>
    </location>
</feature>
<evidence type="ECO:0000259" key="6">
    <source>
        <dbReference type="PROSITE" id="PS51379"/>
    </source>
</evidence>
<dbReference type="EMBL" id="UOEZ01000055">
    <property type="protein sequence ID" value="VAW37540.1"/>
    <property type="molecule type" value="Genomic_DNA"/>
</dbReference>
<dbReference type="PROSITE" id="PS00198">
    <property type="entry name" value="4FE4S_FER_1"/>
    <property type="match status" value="1"/>
</dbReference>
<protein>
    <recommendedName>
        <fullName evidence="6">4Fe-4S ferredoxin-type domain-containing protein</fullName>
    </recommendedName>
</protein>
<dbReference type="InterPro" id="IPR017896">
    <property type="entry name" value="4Fe4S_Fe-S-bd"/>
</dbReference>
<evidence type="ECO:0000313" key="7">
    <source>
        <dbReference type="EMBL" id="VAW37540.1"/>
    </source>
</evidence>
<gene>
    <name evidence="7" type="ORF">MNBD_DELTA02-71</name>
</gene>
<dbReference type="Gene3D" id="1.10.1060.10">
    <property type="entry name" value="Alpha-helical ferredoxin"/>
    <property type="match status" value="1"/>
</dbReference>
<reference evidence="7" key="1">
    <citation type="submission" date="2018-06" db="EMBL/GenBank/DDBJ databases">
        <authorList>
            <person name="Zhirakovskaya E."/>
        </authorList>
    </citation>
    <scope>NUCLEOTIDE SEQUENCE</scope>
</reference>
<organism evidence="7">
    <name type="scientific">hydrothermal vent metagenome</name>
    <dbReference type="NCBI Taxonomy" id="652676"/>
    <lineage>
        <taxon>unclassified sequences</taxon>
        <taxon>metagenomes</taxon>
        <taxon>ecological metagenomes</taxon>
    </lineage>
</organism>
<evidence type="ECO:0000256" key="1">
    <source>
        <dbReference type="ARBA" id="ARBA00022485"/>
    </source>
</evidence>
<dbReference type="Pfam" id="PF13183">
    <property type="entry name" value="Fer4_8"/>
    <property type="match status" value="1"/>
</dbReference>
<dbReference type="InterPro" id="IPR009051">
    <property type="entry name" value="Helical_ferredxn"/>
</dbReference>
<dbReference type="SUPFAM" id="SSF46548">
    <property type="entry name" value="alpha-helical ferredoxin"/>
    <property type="match status" value="1"/>
</dbReference>
<keyword evidence="4" id="KW-0408">Iron</keyword>
<dbReference type="InterPro" id="IPR004017">
    <property type="entry name" value="Cys_rich_dom"/>
</dbReference>
<sequence>MKNVEELLSIASKCVRCGTCKSFCPSYEVLRREGSGPRGRVTLAETSLKEAGTDGTPFGPAFQKYVKDCTLCGSCHSNCPNDVDVPALIIAARTGYIAKEGLSPFASLAIKNLMSSERLRPLSMKLASKLQGLIFKGSSTERALVSRFSLPLIGGGRLVPNLPGKFFMESKTAKALARGPVSGSSKPKVSFFVGCGVNYFLPDIGEATVRVLERSGAALSIPKAQSCCGMPALSAGDRKTAREHALKNLEVFEKEDCDYIVTSCATCGHALKGVFRELLCGGEGDDPEMAARVDA</sequence>